<gene>
    <name evidence="1" type="ORF">Vbra_17474</name>
</gene>
<dbReference type="Proteomes" id="UP000041254">
    <property type="component" value="Unassembled WGS sequence"/>
</dbReference>
<evidence type="ECO:0000313" key="2">
    <source>
        <dbReference type="Proteomes" id="UP000041254"/>
    </source>
</evidence>
<organism evidence="1 2">
    <name type="scientific">Vitrella brassicaformis (strain CCMP3155)</name>
    <dbReference type="NCBI Taxonomy" id="1169540"/>
    <lineage>
        <taxon>Eukaryota</taxon>
        <taxon>Sar</taxon>
        <taxon>Alveolata</taxon>
        <taxon>Colpodellida</taxon>
        <taxon>Vitrellaceae</taxon>
        <taxon>Vitrella</taxon>
    </lineage>
</organism>
<dbReference type="VEuPathDB" id="CryptoDB:Vbra_17474"/>
<dbReference type="InParanoid" id="A0A0G4GDN0"/>
<reference evidence="1 2" key="1">
    <citation type="submission" date="2014-11" db="EMBL/GenBank/DDBJ databases">
        <authorList>
            <person name="Zhu J."/>
            <person name="Qi W."/>
            <person name="Song R."/>
        </authorList>
    </citation>
    <scope>NUCLEOTIDE SEQUENCE [LARGE SCALE GENOMIC DNA]</scope>
</reference>
<protein>
    <submittedName>
        <fullName evidence="1">Uncharacterized protein</fullName>
    </submittedName>
</protein>
<keyword evidence="2" id="KW-1185">Reference proteome</keyword>
<accession>A0A0G4GDN0</accession>
<proteinExistence type="predicted"/>
<dbReference type="AlphaFoldDB" id="A0A0G4GDN0"/>
<evidence type="ECO:0000313" key="1">
    <source>
        <dbReference type="EMBL" id="CEM27484.1"/>
    </source>
</evidence>
<dbReference type="EMBL" id="CDMY01000635">
    <property type="protein sequence ID" value="CEM27484.1"/>
    <property type="molecule type" value="Genomic_DNA"/>
</dbReference>
<dbReference type="OrthoDB" id="333715at2759"/>
<sequence>MPSLRSSISSPAAIRLVSSSAPQPSDPLPSPQRKRCEILAKFGSFYSLVCAVEKEAQYRRRQEESKLQWGAGHEYKEYQSKLPPKQYEGRGYMKYWFRRKRPGARQ</sequence>
<name>A0A0G4GDN0_VITBC</name>